<sequence length="352" mass="39985">MTDLSKHEKIVDRYVEQNRTEEAVKLLFQLIVKYAKEKNFEKAEALRDRLFEIDAMALDEIIKSAEIIEQEKSEAMDHNHMDIWSDFYSTLTTEEKNIFYFSLKKADYGPDEPVFLQKEKNQRLYFVNQGQLKLFFSQNDTEQLIKTLRPGCIGGEDTFFSISLCTTSLVTLSPVRLNYLEQSTFLEWQVKYPALTAKLQSFCNKKGISGPDILKKKGINRRAHERFKVSGSIRFQVLNASGKPIGKAFKGDLSDISVGGLSFFIKTANRKNALTLLGRRLRVRFVIPVGETEVEAEQAGAITGVINHLFSDYSIHMKFDRPLSKTAVEKVGMYIEAGRRGGHSGKADKTAV</sequence>
<dbReference type="InterPro" id="IPR036876">
    <property type="entry name" value="UVR_dom_sf"/>
</dbReference>
<protein>
    <recommendedName>
        <fullName evidence="6">Cyclic nucleotide-binding domain-containing protein</fullName>
    </recommendedName>
</protein>
<dbReference type="InterPro" id="IPR009875">
    <property type="entry name" value="PilZ_domain"/>
</dbReference>
<reference evidence="5" key="1">
    <citation type="submission" date="2017-11" db="EMBL/GenBank/DDBJ databases">
        <authorList>
            <person name="Watanabe M."/>
            <person name="Kojima H."/>
        </authorList>
    </citation>
    <scope>NUCLEOTIDE SEQUENCE [LARGE SCALE GENOMIC DNA]</scope>
    <source>
        <strain evidence="5">Tokyo 01</strain>
    </source>
</reference>
<evidence type="ECO:0000259" key="2">
    <source>
        <dbReference type="PROSITE" id="PS50042"/>
    </source>
</evidence>
<evidence type="ECO:0000313" key="5">
    <source>
        <dbReference type="Proteomes" id="UP000288096"/>
    </source>
</evidence>
<dbReference type="GO" id="GO:0035438">
    <property type="term" value="F:cyclic-di-GMP binding"/>
    <property type="evidence" value="ECO:0007669"/>
    <property type="project" value="InterPro"/>
</dbReference>
<evidence type="ECO:0008006" key="6">
    <source>
        <dbReference type="Google" id="ProtNLM"/>
    </source>
</evidence>
<dbReference type="EMBL" id="BEXT01000001">
    <property type="protein sequence ID" value="GBC59681.1"/>
    <property type="molecule type" value="Genomic_DNA"/>
</dbReference>
<proteinExistence type="predicted"/>
<dbReference type="SMART" id="SM00100">
    <property type="entry name" value="cNMP"/>
    <property type="match status" value="1"/>
</dbReference>
<dbReference type="AlphaFoldDB" id="A0A401FRU4"/>
<dbReference type="OrthoDB" id="5428640at2"/>
<comment type="caution">
    <text evidence="4">The sequence shown here is derived from an EMBL/GenBank/DDBJ whole genome shotgun (WGS) entry which is preliminary data.</text>
</comment>
<dbReference type="InterPro" id="IPR001943">
    <property type="entry name" value="UVR_dom"/>
</dbReference>
<dbReference type="Pfam" id="PF00027">
    <property type="entry name" value="cNMP_binding"/>
    <property type="match status" value="1"/>
</dbReference>
<dbReference type="Gene3D" id="2.40.10.220">
    <property type="entry name" value="predicted glycosyltransferase like domains"/>
    <property type="match status" value="1"/>
</dbReference>
<dbReference type="Proteomes" id="UP000288096">
    <property type="component" value="Unassembled WGS sequence"/>
</dbReference>
<gene>
    <name evidence="4" type="ORF">DENIS_0622</name>
</gene>
<dbReference type="InterPro" id="IPR000595">
    <property type="entry name" value="cNMP-bd_dom"/>
</dbReference>
<feature type="domain" description="Cyclic nucleotide-binding" evidence="2">
    <location>
        <begin position="87"/>
        <end position="185"/>
    </location>
</feature>
<dbReference type="CDD" id="cd00038">
    <property type="entry name" value="CAP_ED"/>
    <property type="match status" value="1"/>
</dbReference>
<name>A0A401FRU4_9BACT</name>
<keyword evidence="1" id="KW-0742">SOS response</keyword>
<evidence type="ECO:0000256" key="1">
    <source>
        <dbReference type="ARBA" id="ARBA00023236"/>
    </source>
</evidence>
<dbReference type="InterPro" id="IPR018490">
    <property type="entry name" value="cNMP-bd_dom_sf"/>
</dbReference>
<feature type="domain" description="UVR" evidence="3">
    <location>
        <begin position="21"/>
        <end position="56"/>
    </location>
</feature>
<evidence type="ECO:0000313" key="4">
    <source>
        <dbReference type="EMBL" id="GBC59681.1"/>
    </source>
</evidence>
<dbReference type="SUPFAM" id="SSF46600">
    <property type="entry name" value="C-terminal UvrC-binding domain of UvrB"/>
    <property type="match status" value="1"/>
</dbReference>
<dbReference type="Gene3D" id="2.60.120.10">
    <property type="entry name" value="Jelly Rolls"/>
    <property type="match status" value="1"/>
</dbReference>
<dbReference type="InterPro" id="IPR014710">
    <property type="entry name" value="RmlC-like_jellyroll"/>
</dbReference>
<dbReference type="SUPFAM" id="SSF51206">
    <property type="entry name" value="cAMP-binding domain-like"/>
    <property type="match status" value="1"/>
</dbReference>
<reference evidence="5" key="2">
    <citation type="submission" date="2019-01" db="EMBL/GenBank/DDBJ databases">
        <title>Genome sequence of Desulfonema ishimotonii strain Tokyo 01.</title>
        <authorList>
            <person name="Fukui M."/>
        </authorList>
    </citation>
    <scope>NUCLEOTIDE SEQUENCE [LARGE SCALE GENOMIC DNA]</scope>
    <source>
        <strain evidence="5">Tokyo 01</strain>
    </source>
</reference>
<keyword evidence="5" id="KW-1185">Reference proteome</keyword>
<keyword evidence="1" id="KW-0227">DNA damage</keyword>
<dbReference type="PROSITE" id="PS50042">
    <property type="entry name" value="CNMP_BINDING_3"/>
    <property type="match status" value="1"/>
</dbReference>
<accession>A0A401FRU4</accession>
<dbReference type="RefSeq" id="WP_124327175.1">
    <property type="nucleotide sequence ID" value="NZ_BEXT01000001.1"/>
</dbReference>
<evidence type="ECO:0000259" key="3">
    <source>
        <dbReference type="PROSITE" id="PS50151"/>
    </source>
</evidence>
<organism evidence="4 5">
    <name type="scientific">Desulfonema ishimotonii</name>
    <dbReference type="NCBI Taxonomy" id="45657"/>
    <lineage>
        <taxon>Bacteria</taxon>
        <taxon>Pseudomonadati</taxon>
        <taxon>Thermodesulfobacteriota</taxon>
        <taxon>Desulfobacteria</taxon>
        <taxon>Desulfobacterales</taxon>
        <taxon>Desulfococcaceae</taxon>
        <taxon>Desulfonema</taxon>
    </lineage>
</organism>
<dbReference type="Pfam" id="PF07238">
    <property type="entry name" value="PilZ"/>
    <property type="match status" value="1"/>
</dbReference>
<dbReference type="PROSITE" id="PS50151">
    <property type="entry name" value="UVR"/>
    <property type="match status" value="1"/>
</dbReference>
<dbReference type="GO" id="GO:0009432">
    <property type="term" value="P:SOS response"/>
    <property type="evidence" value="ECO:0007669"/>
    <property type="project" value="UniProtKB-KW"/>
</dbReference>